<dbReference type="OrthoDB" id="6435638at2759"/>
<name>A0A8S1A1N8_ARCPL</name>
<accession>A0A8S1A1N8</accession>
<sequence>MLMSFEAFVRSETASWDANAPVHEEWLKVKHLLTTTAAKAFGYQKVKSQDWFAENVEEIRLFDQLYCVRVAQTYLPSR</sequence>
<dbReference type="Proteomes" id="UP000494256">
    <property type="component" value="Unassembled WGS sequence"/>
</dbReference>
<proteinExistence type="predicted"/>
<dbReference type="AlphaFoldDB" id="A0A8S1A1N8"/>
<gene>
    <name evidence="1" type="ORF">APLA_LOCUS9720</name>
</gene>
<comment type="caution">
    <text evidence="1">The sequence shown here is derived from an EMBL/GenBank/DDBJ whole genome shotgun (WGS) entry which is preliminary data.</text>
</comment>
<evidence type="ECO:0000313" key="2">
    <source>
        <dbReference type="Proteomes" id="UP000494256"/>
    </source>
</evidence>
<dbReference type="EMBL" id="CADEBD010000312">
    <property type="protein sequence ID" value="CAB3242012.1"/>
    <property type="molecule type" value="Genomic_DNA"/>
</dbReference>
<reference evidence="1 2" key="1">
    <citation type="submission" date="2020-04" db="EMBL/GenBank/DDBJ databases">
        <authorList>
            <person name="Wallbank WR R."/>
            <person name="Pardo Diaz C."/>
            <person name="Kozak K."/>
            <person name="Martin S."/>
            <person name="Jiggins C."/>
            <person name="Moest M."/>
            <person name="Warren A I."/>
            <person name="Byers J.R.P. K."/>
            <person name="Montejo-Kovacevich G."/>
            <person name="Yen C E."/>
        </authorList>
    </citation>
    <scope>NUCLEOTIDE SEQUENCE [LARGE SCALE GENOMIC DNA]</scope>
</reference>
<organism evidence="1 2">
    <name type="scientific">Arctia plantaginis</name>
    <name type="common">Wood tiger moth</name>
    <name type="synonym">Phalaena plantaginis</name>
    <dbReference type="NCBI Taxonomy" id="874455"/>
    <lineage>
        <taxon>Eukaryota</taxon>
        <taxon>Metazoa</taxon>
        <taxon>Ecdysozoa</taxon>
        <taxon>Arthropoda</taxon>
        <taxon>Hexapoda</taxon>
        <taxon>Insecta</taxon>
        <taxon>Pterygota</taxon>
        <taxon>Neoptera</taxon>
        <taxon>Endopterygota</taxon>
        <taxon>Lepidoptera</taxon>
        <taxon>Glossata</taxon>
        <taxon>Ditrysia</taxon>
        <taxon>Noctuoidea</taxon>
        <taxon>Erebidae</taxon>
        <taxon>Arctiinae</taxon>
        <taxon>Arctia</taxon>
    </lineage>
</organism>
<protein>
    <submittedName>
        <fullName evidence="1">Uncharacterized protein</fullName>
    </submittedName>
</protein>
<evidence type="ECO:0000313" key="1">
    <source>
        <dbReference type="EMBL" id="CAB3242012.1"/>
    </source>
</evidence>